<gene>
    <name evidence="2" type="ORF">BUY44_10305</name>
    <name evidence="3" type="ORF">BUY47_06435</name>
    <name evidence="4" type="ORF">BUY48_00215</name>
</gene>
<evidence type="ECO:0000313" key="5">
    <source>
        <dbReference type="Proteomes" id="UP000242088"/>
    </source>
</evidence>
<reference evidence="5 6" key="1">
    <citation type="journal article" date="2016" name="Front. Microbiol.">
        <title>Comprehensive Phylogenetic Analysis of Bovine Non-aureus Staphylococci Species Based on Whole-Genome Sequencing.</title>
        <authorList>
            <person name="Naushad S."/>
            <person name="Barkema H.W."/>
            <person name="Luby C."/>
            <person name="Condas L.A."/>
            <person name="Nobrega D.B."/>
            <person name="Carson D.A."/>
            <person name="De Buck J."/>
        </authorList>
    </citation>
    <scope>NUCLEOTIDE SEQUENCE [LARGE SCALE GENOMIC DNA]</scope>
    <source>
        <strain evidence="3 5">SNUC 1409</strain>
        <strain evidence="4 7">SNUC 4143</strain>
        <strain evidence="2 6">SNUC 761</strain>
    </source>
</reference>
<comment type="caution">
    <text evidence="2">The sequence shown here is derived from an EMBL/GenBank/DDBJ whole genome shotgun (WGS) entry which is preliminary data.</text>
</comment>
<dbReference type="Proteomes" id="UP000242547">
    <property type="component" value="Unassembled WGS sequence"/>
</dbReference>
<feature type="transmembrane region" description="Helical" evidence="1">
    <location>
        <begin position="39"/>
        <end position="58"/>
    </location>
</feature>
<protein>
    <submittedName>
        <fullName evidence="2">Uncharacterized protein</fullName>
    </submittedName>
</protein>
<sequence>MSWQIIIFFLAGPIIIGIGNLVLGPIFKKHIPFRVQVRSFVVGTIIYLILAMIGYFLLLQGRI</sequence>
<dbReference type="Proteomes" id="UP000243350">
    <property type="component" value="Unassembled WGS sequence"/>
</dbReference>
<reference evidence="2" key="2">
    <citation type="submission" date="2018-03" db="EMBL/GenBank/DDBJ databases">
        <authorList>
            <person name="Keele B.F."/>
        </authorList>
    </citation>
    <scope>NUCLEOTIDE SEQUENCE</scope>
    <source>
        <strain evidence="4">SNUC 4143</strain>
        <strain evidence="2">SNUC 761</strain>
    </source>
</reference>
<feature type="transmembrane region" description="Helical" evidence="1">
    <location>
        <begin position="6"/>
        <end position="27"/>
    </location>
</feature>
<keyword evidence="1" id="KW-0472">Membrane</keyword>
<keyword evidence="1" id="KW-1133">Transmembrane helix</keyword>
<evidence type="ECO:0000256" key="1">
    <source>
        <dbReference type="SAM" id="Phobius"/>
    </source>
</evidence>
<dbReference type="RefSeq" id="WP_103165736.1">
    <property type="nucleotide sequence ID" value="NZ_CP130489.1"/>
</dbReference>
<dbReference type="EMBL" id="PYZH01000001">
    <property type="protein sequence ID" value="PTF16851.1"/>
    <property type="molecule type" value="Genomic_DNA"/>
</dbReference>
<dbReference type="Proteomes" id="UP000242088">
    <property type="component" value="Unassembled WGS sequence"/>
</dbReference>
<reference evidence="3" key="3">
    <citation type="submission" date="2018-03" db="EMBL/GenBank/DDBJ databases">
        <authorList>
            <person name="Naushad S."/>
        </authorList>
    </citation>
    <scope>NUCLEOTIDE SEQUENCE</scope>
    <source>
        <strain evidence="3">SNUC 1409</strain>
    </source>
</reference>
<dbReference type="EMBL" id="PYZI01000006">
    <property type="protein sequence ID" value="PTF13992.1"/>
    <property type="molecule type" value="Genomic_DNA"/>
</dbReference>
<evidence type="ECO:0000313" key="3">
    <source>
        <dbReference type="EMBL" id="PTF13992.1"/>
    </source>
</evidence>
<dbReference type="GeneID" id="48887255"/>
<evidence type="ECO:0000313" key="7">
    <source>
        <dbReference type="Proteomes" id="UP000243350"/>
    </source>
</evidence>
<evidence type="ECO:0000313" key="4">
    <source>
        <dbReference type="EMBL" id="PTF16851.1"/>
    </source>
</evidence>
<accession>A0A2K4DT33</accession>
<evidence type="ECO:0000313" key="2">
    <source>
        <dbReference type="EMBL" id="PTE70991.1"/>
    </source>
</evidence>
<dbReference type="OrthoDB" id="2413357at2"/>
<evidence type="ECO:0000313" key="6">
    <source>
        <dbReference type="Proteomes" id="UP000242547"/>
    </source>
</evidence>
<dbReference type="AlphaFoldDB" id="A0A2K4DT33"/>
<keyword evidence="5" id="KW-1185">Reference proteome</keyword>
<organism evidence="2 6">
    <name type="scientific">Staphylococcus devriesei</name>
    <dbReference type="NCBI Taxonomy" id="586733"/>
    <lineage>
        <taxon>Bacteria</taxon>
        <taxon>Bacillati</taxon>
        <taxon>Bacillota</taxon>
        <taxon>Bacilli</taxon>
        <taxon>Bacillales</taxon>
        <taxon>Staphylococcaceae</taxon>
        <taxon>Staphylococcus</taxon>
    </lineage>
</organism>
<name>A0A2K4DT33_9STAP</name>
<keyword evidence="1" id="KW-0812">Transmembrane</keyword>
<dbReference type="EMBL" id="PYZL01000093">
    <property type="protein sequence ID" value="PTE70991.1"/>
    <property type="molecule type" value="Genomic_DNA"/>
</dbReference>
<proteinExistence type="predicted"/>